<dbReference type="Proteomes" id="UP000051491">
    <property type="component" value="Unassembled WGS sequence"/>
</dbReference>
<evidence type="ECO:0000259" key="5">
    <source>
        <dbReference type="PROSITE" id="PS50893"/>
    </source>
</evidence>
<organism evidence="6 8">
    <name type="scientific">Ligilactobacillus acidipiscis</name>
    <dbReference type="NCBI Taxonomy" id="89059"/>
    <lineage>
        <taxon>Bacteria</taxon>
        <taxon>Bacillati</taxon>
        <taxon>Bacillota</taxon>
        <taxon>Bacilli</taxon>
        <taxon>Lactobacillales</taxon>
        <taxon>Lactobacillaceae</taxon>
        <taxon>Ligilactobacillus</taxon>
    </lineage>
</organism>
<sequence length="213" mass="24187">MKFKNIQADYHGKIVLCGLSGRIEPQQITMLLGQNGAGKSTLMEVLSGLKKAQGEFDRAESMIYLPQKNEIFDYLKVEDLLAMGKKSSKYSTDISLINTDLDLNDLLNREVLSLSSGQQQRVWLAYTLLQDKDIALLDEPLAFLDLKYQQRLLNLLVKLKEEFGKTFLLSIHDPIIARSFADVVWLLDSTGLMVGKPEKLLTRSKVNEFFELE</sequence>
<dbReference type="PATRIC" id="fig|89059.3.peg.1712"/>
<dbReference type="SMART" id="SM00382">
    <property type="entry name" value="AAA"/>
    <property type="match status" value="1"/>
</dbReference>
<dbReference type="GeneID" id="95348199"/>
<dbReference type="Gene3D" id="3.40.50.300">
    <property type="entry name" value="P-loop containing nucleotide triphosphate hydrolases"/>
    <property type="match status" value="1"/>
</dbReference>
<reference evidence="9" key="3">
    <citation type="submission" date="2016-11" db="EMBL/GenBank/DDBJ databases">
        <authorList>
            <person name="Papadimitriou K."/>
        </authorList>
    </citation>
    <scope>NUCLEOTIDE SEQUENCE [LARGE SCALE GENOMIC DNA]</scope>
    <source>
        <strain evidence="9">ACA-DC 1533</strain>
    </source>
</reference>
<dbReference type="RefSeq" id="WP_010495484.1">
    <property type="nucleotide sequence ID" value="NZ_JQBK01000005.1"/>
</dbReference>
<proteinExistence type="inferred from homology"/>
<keyword evidence="4 7" id="KW-0067">ATP-binding</keyword>
<dbReference type="InterPro" id="IPR003439">
    <property type="entry name" value="ABC_transporter-like_ATP-bd"/>
</dbReference>
<dbReference type="PANTHER" id="PTHR42734:SF5">
    <property type="entry name" value="IRON TRANSPORT SYSTEM ATP-BINDING PROTEIN HI_0361-RELATED"/>
    <property type="match status" value="1"/>
</dbReference>
<name>A0A0R2KKW5_9LACO</name>
<keyword evidence="2" id="KW-0813">Transport</keyword>
<dbReference type="AlphaFoldDB" id="A0A0R2KKW5"/>
<dbReference type="EMBL" id="LT630287">
    <property type="protein sequence ID" value="SFV39511.1"/>
    <property type="molecule type" value="Genomic_DNA"/>
</dbReference>
<dbReference type="STRING" id="89059.LAC1533_0091"/>
<dbReference type="Proteomes" id="UP000190935">
    <property type="component" value="Chromosome I"/>
</dbReference>
<dbReference type="Pfam" id="PF00005">
    <property type="entry name" value="ABC_tran"/>
    <property type="match status" value="1"/>
</dbReference>
<keyword evidence="3" id="KW-0547">Nucleotide-binding</keyword>
<dbReference type="EMBL" id="JQBK01000005">
    <property type="protein sequence ID" value="KRN87303.1"/>
    <property type="molecule type" value="Genomic_DNA"/>
</dbReference>
<dbReference type="InterPro" id="IPR050153">
    <property type="entry name" value="Metal_Ion_Import_ABC"/>
</dbReference>
<dbReference type="OrthoDB" id="9787851at2"/>
<dbReference type="GO" id="GO:0005524">
    <property type="term" value="F:ATP binding"/>
    <property type="evidence" value="ECO:0007669"/>
    <property type="project" value="UniProtKB-KW"/>
</dbReference>
<evidence type="ECO:0000256" key="3">
    <source>
        <dbReference type="ARBA" id="ARBA00022741"/>
    </source>
</evidence>
<comment type="similarity">
    <text evidence="1">Belongs to the ABC transporter superfamily.</text>
</comment>
<reference evidence="7" key="2">
    <citation type="submission" date="2016-11" db="EMBL/GenBank/DDBJ databases">
        <authorList>
            <person name="Jaros S."/>
            <person name="Januszkiewicz K."/>
            <person name="Wedrychowicz H."/>
        </authorList>
    </citation>
    <scope>NUCLEOTIDE SEQUENCE [LARGE SCALE GENOMIC DNA]</scope>
    <source>
        <strain evidence="7">ACA-DC 1533</strain>
    </source>
</reference>
<dbReference type="SUPFAM" id="SSF52540">
    <property type="entry name" value="P-loop containing nucleoside triphosphate hydrolases"/>
    <property type="match status" value="1"/>
</dbReference>
<accession>A0A0R2KKW5</accession>
<evidence type="ECO:0000313" key="9">
    <source>
        <dbReference type="Proteomes" id="UP000190935"/>
    </source>
</evidence>
<dbReference type="PROSITE" id="PS50893">
    <property type="entry name" value="ABC_TRANSPORTER_2"/>
    <property type="match status" value="1"/>
</dbReference>
<evidence type="ECO:0000313" key="8">
    <source>
        <dbReference type="Proteomes" id="UP000051491"/>
    </source>
</evidence>
<dbReference type="InterPro" id="IPR003593">
    <property type="entry name" value="AAA+_ATPase"/>
</dbReference>
<evidence type="ECO:0000313" key="7">
    <source>
        <dbReference type="EMBL" id="SFV39511.1"/>
    </source>
</evidence>
<reference evidence="6 8" key="1">
    <citation type="journal article" date="2015" name="Genome Announc.">
        <title>Expanding the biotechnology potential of lactobacilli through comparative genomics of 213 strains and associated genera.</title>
        <authorList>
            <person name="Sun Z."/>
            <person name="Harris H.M."/>
            <person name="McCann A."/>
            <person name="Guo C."/>
            <person name="Argimon S."/>
            <person name="Zhang W."/>
            <person name="Yang X."/>
            <person name="Jeffery I.B."/>
            <person name="Cooney J.C."/>
            <person name="Kagawa T.F."/>
            <person name="Liu W."/>
            <person name="Song Y."/>
            <person name="Salvetti E."/>
            <person name="Wrobel A."/>
            <person name="Rasinkangas P."/>
            <person name="Parkhill J."/>
            <person name="Rea M.C."/>
            <person name="O'Sullivan O."/>
            <person name="Ritari J."/>
            <person name="Douillard F.P."/>
            <person name="Paul Ross R."/>
            <person name="Yang R."/>
            <person name="Briner A.E."/>
            <person name="Felis G.E."/>
            <person name="de Vos W.M."/>
            <person name="Barrangou R."/>
            <person name="Klaenhammer T.R."/>
            <person name="Caufield P.W."/>
            <person name="Cui Y."/>
            <person name="Zhang H."/>
            <person name="O'Toole P.W."/>
        </authorList>
    </citation>
    <scope>NUCLEOTIDE SEQUENCE [LARGE SCALE GENOMIC DNA]</scope>
    <source>
        <strain evidence="6 8">DSM 15353</strain>
    </source>
</reference>
<dbReference type="PANTHER" id="PTHR42734">
    <property type="entry name" value="METAL TRANSPORT SYSTEM ATP-BINDING PROTEIN TM_0124-RELATED"/>
    <property type="match status" value="1"/>
</dbReference>
<dbReference type="GO" id="GO:0016887">
    <property type="term" value="F:ATP hydrolysis activity"/>
    <property type="evidence" value="ECO:0007669"/>
    <property type="project" value="InterPro"/>
</dbReference>
<dbReference type="KEGG" id="laca:LAC1533_0091"/>
<evidence type="ECO:0000256" key="4">
    <source>
        <dbReference type="ARBA" id="ARBA00022840"/>
    </source>
</evidence>
<evidence type="ECO:0000256" key="2">
    <source>
        <dbReference type="ARBA" id="ARBA00022448"/>
    </source>
</evidence>
<dbReference type="InterPro" id="IPR027417">
    <property type="entry name" value="P-loop_NTPase"/>
</dbReference>
<evidence type="ECO:0000313" key="6">
    <source>
        <dbReference type="EMBL" id="KRN87303.1"/>
    </source>
</evidence>
<evidence type="ECO:0000256" key="1">
    <source>
        <dbReference type="ARBA" id="ARBA00005417"/>
    </source>
</evidence>
<gene>
    <name evidence="6" type="ORF">IV43_GL001604</name>
    <name evidence="7" type="ORF">LAC1533_0091</name>
</gene>
<feature type="domain" description="ABC transporter" evidence="5">
    <location>
        <begin position="1"/>
        <end position="213"/>
    </location>
</feature>
<protein>
    <submittedName>
        <fullName evidence="6">ABC transporter</fullName>
    </submittedName>
    <submittedName>
        <fullName evidence="7">Heme transporter analogous to IsdDEF, ATP-binding protein</fullName>
    </submittedName>
</protein>